<evidence type="ECO:0000256" key="2">
    <source>
        <dbReference type="ARBA" id="ARBA00022723"/>
    </source>
</evidence>
<evidence type="ECO:0000313" key="7">
    <source>
        <dbReference type="EMBL" id="RXK35034.1"/>
    </source>
</evidence>
<dbReference type="PANTHER" id="PTHR46237">
    <property type="entry name" value="CYTOCHROME B5 REDUCTASE 4 FAMILY MEMBER"/>
    <property type="match status" value="1"/>
</dbReference>
<keyword evidence="3 4" id="KW-0408">Iron</keyword>
<gene>
    <name evidence="7" type="ORF">M231_07712</name>
</gene>
<evidence type="ECO:0000256" key="3">
    <source>
        <dbReference type="ARBA" id="ARBA00023004"/>
    </source>
</evidence>
<dbReference type="Gene3D" id="3.10.120.10">
    <property type="entry name" value="Cytochrome b5-like heme/steroid binding domain"/>
    <property type="match status" value="1"/>
</dbReference>
<feature type="domain" description="Cytochrome b5 heme-binding" evidence="6">
    <location>
        <begin position="155"/>
        <end position="211"/>
    </location>
</feature>
<dbReference type="InterPro" id="IPR001199">
    <property type="entry name" value="Cyt_B5-like_heme/steroid-bd"/>
</dbReference>
<evidence type="ECO:0000256" key="4">
    <source>
        <dbReference type="RuleBase" id="RU362121"/>
    </source>
</evidence>
<dbReference type="GO" id="GO:0020037">
    <property type="term" value="F:heme binding"/>
    <property type="evidence" value="ECO:0007669"/>
    <property type="project" value="UniProtKB-UniRule"/>
</dbReference>
<dbReference type="InterPro" id="IPR051872">
    <property type="entry name" value="Cytochrome_b5/Flavoprotein_Rdt"/>
</dbReference>
<comment type="similarity">
    <text evidence="4">Belongs to the cytochrome b5 family.</text>
</comment>
<dbReference type="SUPFAM" id="SSF55856">
    <property type="entry name" value="Cytochrome b5-like heme/steroid binding domain"/>
    <property type="match status" value="1"/>
</dbReference>
<feature type="region of interest" description="Disordered" evidence="5">
    <location>
        <begin position="1"/>
        <end position="75"/>
    </location>
</feature>
<comment type="caution">
    <text evidence="7">The sequence shown here is derived from an EMBL/GenBank/DDBJ whole genome shotgun (WGS) entry which is preliminary data.</text>
</comment>
<protein>
    <recommendedName>
        <fullName evidence="6">Cytochrome b5 heme-binding domain-containing protein</fullName>
    </recommendedName>
</protein>
<dbReference type="GO" id="GO:0004128">
    <property type="term" value="F:cytochrome-b5 reductase activity, acting on NAD(P)H"/>
    <property type="evidence" value="ECO:0007669"/>
    <property type="project" value="TreeGrafter"/>
</dbReference>
<name>A0A4Q1BBJ9_TREME</name>
<dbReference type="GO" id="GO:0005737">
    <property type="term" value="C:cytoplasm"/>
    <property type="evidence" value="ECO:0007669"/>
    <property type="project" value="TreeGrafter"/>
</dbReference>
<dbReference type="InterPro" id="IPR018506">
    <property type="entry name" value="Cyt_B5_heme-BS"/>
</dbReference>
<dbReference type="PROSITE" id="PS50255">
    <property type="entry name" value="CYTOCHROME_B5_2"/>
    <property type="match status" value="1"/>
</dbReference>
<accession>A0A4Q1BBJ9</accession>
<dbReference type="Proteomes" id="UP000289152">
    <property type="component" value="Unassembled WGS sequence"/>
</dbReference>
<keyword evidence="8" id="KW-1185">Reference proteome</keyword>
<dbReference type="AlphaFoldDB" id="A0A4Q1BBJ9"/>
<keyword evidence="1 4" id="KW-0349">Heme</keyword>
<dbReference type="STRING" id="5217.A0A4Q1BBJ9"/>
<reference evidence="7 8" key="1">
    <citation type="submission" date="2016-06" db="EMBL/GenBank/DDBJ databases">
        <title>Evolution of pathogenesis and genome organization in the Tremellales.</title>
        <authorList>
            <person name="Cuomo C."/>
            <person name="Litvintseva A."/>
            <person name="Heitman J."/>
            <person name="Chen Y."/>
            <person name="Sun S."/>
            <person name="Springer D."/>
            <person name="Dromer F."/>
            <person name="Young S."/>
            <person name="Zeng Q."/>
            <person name="Chapman S."/>
            <person name="Gujja S."/>
            <person name="Saif S."/>
            <person name="Birren B."/>
        </authorList>
    </citation>
    <scope>NUCLEOTIDE SEQUENCE [LARGE SCALE GENOMIC DNA]</scope>
    <source>
        <strain evidence="7 8">ATCC 28783</strain>
    </source>
</reference>
<feature type="compositionally biased region" description="Polar residues" evidence="5">
    <location>
        <begin position="109"/>
        <end position="119"/>
    </location>
</feature>
<evidence type="ECO:0000259" key="6">
    <source>
        <dbReference type="PROSITE" id="PS50255"/>
    </source>
</evidence>
<evidence type="ECO:0000313" key="8">
    <source>
        <dbReference type="Proteomes" id="UP000289152"/>
    </source>
</evidence>
<dbReference type="EMBL" id="SDIL01000163">
    <property type="protein sequence ID" value="RXK35034.1"/>
    <property type="molecule type" value="Genomic_DNA"/>
</dbReference>
<dbReference type="OrthoDB" id="432299at2759"/>
<keyword evidence="2 4" id="KW-0479">Metal-binding</keyword>
<dbReference type="InterPro" id="IPR036400">
    <property type="entry name" value="Cyt_B5-like_heme/steroid_sf"/>
</dbReference>
<evidence type="ECO:0000256" key="1">
    <source>
        <dbReference type="ARBA" id="ARBA00022617"/>
    </source>
</evidence>
<dbReference type="Pfam" id="PF00173">
    <property type="entry name" value="Cyt-b5"/>
    <property type="match status" value="1"/>
</dbReference>
<proteinExistence type="inferred from homology"/>
<dbReference type="GO" id="GO:0046872">
    <property type="term" value="F:metal ion binding"/>
    <property type="evidence" value="ECO:0007669"/>
    <property type="project" value="UniProtKB-UniRule"/>
</dbReference>
<feature type="compositionally biased region" description="Low complexity" evidence="5">
    <location>
        <begin position="1"/>
        <end position="12"/>
    </location>
</feature>
<sequence>MSWLFSSFASSSHKPTHVIGSSPNVSPTPVRIEDEEDDDRPPPFPLPNSHQRSALTIPPPTFNLAPPSPEHLSDEPLSDLNIAILPDPIPLGNMAPPPRTTVKPHFGLQTGSSSETQTSNEKRTRKVALTPGHSPLDWARLTSSGKNLRGTKSFPLRVTMDELKSHNKRDDAWSIFNGKVYNITPYLSFHPGGEEELMRVAGREGTKLFSE</sequence>
<dbReference type="SMART" id="SM01117">
    <property type="entry name" value="Cyt-b5"/>
    <property type="match status" value="1"/>
</dbReference>
<organism evidence="7 8">
    <name type="scientific">Tremella mesenterica</name>
    <name type="common">Jelly fungus</name>
    <dbReference type="NCBI Taxonomy" id="5217"/>
    <lineage>
        <taxon>Eukaryota</taxon>
        <taxon>Fungi</taxon>
        <taxon>Dikarya</taxon>
        <taxon>Basidiomycota</taxon>
        <taxon>Agaricomycotina</taxon>
        <taxon>Tremellomycetes</taxon>
        <taxon>Tremellales</taxon>
        <taxon>Tremellaceae</taxon>
        <taxon>Tremella</taxon>
    </lineage>
</organism>
<evidence type="ECO:0000256" key="5">
    <source>
        <dbReference type="SAM" id="MobiDB-lite"/>
    </source>
</evidence>
<dbReference type="VEuPathDB" id="FungiDB:TREMEDRAFT_18995"/>
<dbReference type="PANTHER" id="PTHR46237:SF1">
    <property type="entry name" value="CYTOCHROME B5 REDUCTASE 4"/>
    <property type="match status" value="1"/>
</dbReference>
<dbReference type="InParanoid" id="A0A4Q1BBJ9"/>
<dbReference type="PROSITE" id="PS00191">
    <property type="entry name" value="CYTOCHROME_B5_1"/>
    <property type="match status" value="1"/>
</dbReference>
<feature type="region of interest" description="Disordered" evidence="5">
    <location>
        <begin position="93"/>
        <end position="125"/>
    </location>
</feature>
<feature type="compositionally biased region" description="Pro residues" evidence="5">
    <location>
        <begin position="57"/>
        <end position="69"/>
    </location>
</feature>